<comment type="caution">
    <text evidence="2">The sequence shown here is derived from an EMBL/GenBank/DDBJ whole genome shotgun (WGS) entry which is preliminary data.</text>
</comment>
<reference evidence="2 3" key="1">
    <citation type="submission" date="2020-08" db="EMBL/GenBank/DDBJ databases">
        <title>Sequencing the genomes of 1000 actinobacteria strains.</title>
        <authorList>
            <person name="Klenk H.-P."/>
        </authorList>
    </citation>
    <scope>NUCLEOTIDE SEQUENCE [LARGE SCALE GENOMIC DNA]</scope>
    <source>
        <strain evidence="2 3">DSM 45486</strain>
    </source>
</reference>
<feature type="transmembrane region" description="Helical" evidence="1">
    <location>
        <begin position="12"/>
        <end position="30"/>
    </location>
</feature>
<organism evidence="2 3">
    <name type="scientific">Saccharothrix ecbatanensis</name>
    <dbReference type="NCBI Taxonomy" id="1105145"/>
    <lineage>
        <taxon>Bacteria</taxon>
        <taxon>Bacillati</taxon>
        <taxon>Actinomycetota</taxon>
        <taxon>Actinomycetes</taxon>
        <taxon>Pseudonocardiales</taxon>
        <taxon>Pseudonocardiaceae</taxon>
        <taxon>Saccharothrix</taxon>
    </lineage>
</organism>
<evidence type="ECO:0000313" key="3">
    <source>
        <dbReference type="Proteomes" id="UP000552097"/>
    </source>
</evidence>
<name>A0A7W9HTM8_9PSEU</name>
<evidence type="ECO:0000313" key="2">
    <source>
        <dbReference type="EMBL" id="MBB5808233.1"/>
    </source>
</evidence>
<dbReference type="RefSeq" id="WP_184928163.1">
    <property type="nucleotide sequence ID" value="NZ_JACHMO010000001.1"/>
</dbReference>
<keyword evidence="1" id="KW-0812">Transmembrane</keyword>
<keyword evidence="3" id="KW-1185">Reference proteome</keyword>
<dbReference type="AlphaFoldDB" id="A0A7W9HTM8"/>
<accession>A0A7W9HTM8</accession>
<protein>
    <submittedName>
        <fullName evidence="2">Uncharacterized protein</fullName>
    </submittedName>
</protein>
<proteinExistence type="predicted"/>
<feature type="transmembrane region" description="Helical" evidence="1">
    <location>
        <begin position="68"/>
        <end position="90"/>
    </location>
</feature>
<dbReference type="EMBL" id="JACHMO010000001">
    <property type="protein sequence ID" value="MBB5808233.1"/>
    <property type="molecule type" value="Genomic_DNA"/>
</dbReference>
<keyword evidence="1" id="KW-0472">Membrane</keyword>
<dbReference type="Proteomes" id="UP000552097">
    <property type="component" value="Unassembled WGS sequence"/>
</dbReference>
<sequence length="95" mass="10284">MNNLRLQLRPGMGRALAAALPTALALYLVARGWLYPFWPDTIGAIGHLFTADPLLNGAWGGPTLAGAWLAHAMIALGLQAVCYAIVWSLYRPVKR</sequence>
<keyword evidence="1" id="KW-1133">Transmembrane helix</keyword>
<evidence type="ECO:0000256" key="1">
    <source>
        <dbReference type="SAM" id="Phobius"/>
    </source>
</evidence>
<gene>
    <name evidence="2" type="ORF">F4560_008001</name>
</gene>